<dbReference type="EMBL" id="CP036349">
    <property type="protein sequence ID" value="QDV74236.1"/>
    <property type="molecule type" value="Genomic_DNA"/>
</dbReference>
<dbReference type="SUPFAM" id="SSF100920">
    <property type="entry name" value="Heat shock protein 70kD (HSP70), peptide-binding domain"/>
    <property type="match status" value="1"/>
</dbReference>
<dbReference type="RefSeq" id="WP_145112464.1">
    <property type="nucleotide sequence ID" value="NZ_CP036349.1"/>
</dbReference>
<evidence type="ECO:0000256" key="3">
    <source>
        <dbReference type="ARBA" id="ARBA00022840"/>
    </source>
</evidence>
<organism evidence="6 7">
    <name type="scientific">Botrimarina mediterranea</name>
    <dbReference type="NCBI Taxonomy" id="2528022"/>
    <lineage>
        <taxon>Bacteria</taxon>
        <taxon>Pseudomonadati</taxon>
        <taxon>Planctomycetota</taxon>
        <taxon>Planctomycetia</taxon>
        <taxon>Pirellulales</taxon>
        <taxon>Lacipirellulaceae</taxon>
        <taxon>Botrimarina</taxon>
    </lineage>
</organism>
<evidence type="ECO:0000256" key="5">
    <source>
        <dbReference type="RuleBase" id="RU003322"/>
    </source>
</evidence>
<keyword evidence="7" id="KW-1185">Reference proteome</keyword>
<dbReference type="PANTHER" id="PTHR19375">
    <property type="entry name" value="HEAT SHOCK PROTEIN 70KDA"/>
    <property type="match status" value="1"/>
</dbReference>
<dbReference type="InterPro" id="IPR018181">
    <property type="entry name" value="Heat_shock_70_CS"/>
</dbReference>
<name>A0A518K8X4_9BACT</name>
<evidence type="ECO:0000256" key="1">
    <source>
        <dbReference type="ARBA" id="ARBA00007381"/>
    </source>
</evidence>
<reference evidence="6 7" key="1">
    <citation type="submission" date="2019-02" db="EMBL/GenBank/DDBJ databases">
        <title>Deep-cultivation of Planctomycetes and their phenomic and genomic characterization uncovers novel biology.</title>
        <authorList>
            <person name="Wiegand S."/>
            <person name="Jogler M."/>
            <person name="Boedeker C."/>
            <person name="Pinto D."/>
            <person name="Vollmers J."/>
            <person name="Rivas-Marin E."/>
            <person name="Kohn T."/>
            <person name="Peeters S.H."/>
            <person name="Heuer A."/>
            <person name="Rast P."/>
            <person name="Oberbeckmann S."/>
            <person name="Bunk B."/>
            <person name="Jeske O."/>
            <person name="Meyerdierks A."/>
            <person name="Storesund J.E."/>
            <person name="Kallscheuer N."/>
            <person name="Luecker S."/>
            <person name="Lage O.M."/>
            <person name="Pohl T."/>
            <person name="Merkel B.J."/>
            <person name="Hornburger P."/>
            <person name="Mueller R.-W."/>
            <person name="Bruemmer F."/>
            <person name="Labrenz M."/>
            <person name="Spormann A.M."/>
            <person name="Op den Camp H."/>
            <person name="Overmann J."/>
            <person name="Amann R."/>
            <person name="Jetten M.S.M."/>
            <person name="Mascher T."/>
            <person name="Medema M.H."/>
            <person name="Devos D.P."/>
            <person name="Kaster A.-K."/>
            <person name="Ovreas L."/>
            <person name="Rohde M."/>
            <person name="Galperin M.Y."/>
            <person name="Jogler C."/>
        </authorList>
    </citation>
    <scope>NUCLEOTIDE SEQUENCE [LARGE SCALE GENOMIC DNA]</scope>
    <source>
        <strain evidence="6 7">Spa11</strain>
    </source>
</reference>
<accession>A0A518K8X4</accession>
<dbReference type="PROSITE" id="PS00329">
    <property type="entry name" value="HSP70_2"/>
    <property type="match status" value="1"/>
</dbReference>
<dbReference type="InterPro" id="IPR029047">
    <property type="entry name" value="HSP70_peptide-bd_sf"/>
</dbReference>
<dbReference type="InterPro" id="IPR013126">
    <property type="entry name" value="Hsp_70_fam"/>
</dbReference>
<evidence type="ECO:0000313" key="7">
    <source>
        <dbReference type="Proteomes" id="UP000316426"/>
    </source>
</evidence>
<comment type="similarity">
    <text evidence="1 5">Belongs to the heat shock protein 70 family.</text>
</comment>
<proteinExistence type="inferred from homology"/>
<keyword evidence="2 5" id="KW-0547">Nucleotide-binding</keyword>
<dbReference type="Proteomes" id="UP000316426">
    <property type="component" value="Chromosome"/>
</dbReference>
<dbReference type="PROSITE" id="PS01036">
    <property type="entry name" value="HSP70_3"/>
    <property type="match status" value="1"/>
</dbReference>
<dbReference type="KEGG" id="bmei:Spa11_24360"/>
<dbReference type="GO" id="GO:0005524">
    <property type="term" value="F:ATP binding"/>
    <property type="evidence" value="ECO:0007669"/>
    <property type="project" value="UniProtKB-KW"/>
</dbReference>
<keyword evidence="3 5" id="KW-0067">ATP-binding</keyword>
<dbReference type="Gene3D" id="3.30.420.40">
    <property type="match status" value="2"/>
</dbReference>
<sequence>MSLIVGIDLGTTNSLCASFRDGKPQLVSNPHGDLLTPSVVGVLPSGEVIVGAAAKELSVRYPDRAVSCFKRWMGGTHEATLAGHKFSAVELSSLVLKSLRDDASQHLGEEVEEAVITVPAYFNDLQRKATKAAGELAGLRVRRILNEPTAAALAYGFHDREAEKRLLVVDLGGGTFDVTLMEVFEGTLEIIATAGASQLGGEDFTSRLVAEVLKTQGKQLELAELQSPLYVARLRVECERAKRGLGESGDASIRLPNEDGTIDDGAKRVSIGGEAFEKSTAALLERIAGPIDRVLRDGRSKADDVDDVILVGGATRMPVLQKLVEERFGRPPQARFDPDQVVALGAAVQAALIADDRAVEDMVMTDVCPFTLGVDTAKHFGAEHRSGYFTPIIDRNTTVPVSREQAFYTLRHNQRQVRFAVYQGEHRRVEKNLKLGELVVTEVPPGPPGQAVFVRFTYDINGILEVEGYAAGREEHKVAVVLTQHASAMDAEEIAAAVARMKELKYYPRDDQESQRLLRAAERFVAEVSPLQREQLESAIDAFEAALAEADRDLVQSARMTLEHVLSALGYEA</sequence>
<evidence type="ECO:0000313" key="6">
    <source>
        <dbReference type="EMBL" id="QDV74236.1"/>
    </source>
</evidence>
<dbReference type="AlphaFoldDB" id="A0A518K8X4"/>
<dbReference type="Gene3D" id="2.60.34.10">
    <property type="entry name" value="Substrate Binding Domain Of DNAk, Chain A, domain 1"/>
    <property type="match status" value="1"/>
</dbReference>
<dbReference type="SUPFAM" id="SSF53067">
    <property type="entry name" value="Actin-like ATPase domain"/>
    <property type="match status" value="2"/>
</dbReference>
<dbReference type="PRINTS" id="PR00301">
    <property type="entry name" value="HEATSHOCK70"/>
</dbReference>
<keyword evidence="4" id="KW-0143">Chaperone</keyword>
<protein>
    <submittedName>
        <fullName evidence="6">Chaperone protein HscC</fullName>
    </submittedName>
</protein>
<dbReference type="Gene3D" id="3.90.640.10">
    <property type="entry name" value="Actin, Chain A, domain 4"/>
    <property type="match status" value="1"/>
</dbReference>
<gene>
    <name evidence="6" type="primary">hscC</name>
    <name evidence="6" type="ORF">Spa11_24360</name>
</gene>
<dbReference type="PROSITE" id="PS00297">
    <property type="entry name" value="HSP70_1"/>
    <property type="match status" value="1"/>
</dbReference>
<dbReference type="Pfam" id="PF00012">
    <property type="entry name" value="HSP70"/>
    <property type="match status" value="1"/>
</dbReference>
<evidence type="ECO:0000256" key="2">
    <source>
        <dbReference type="ARBA" id="ARBA00022741"/>
    </source>
</evidence>
<dbReference type="FunFam" id="3.30.420.40:FF:000071">
    <property type="entry name" value="Molecular chaperone DnaK"/>
    <property type="match status" value="1"/>
</dbReference>
<evidence type="ECO:0000256" key="4">
    <source>
        <dbReference type="ARBA" id="ARBA00023186"/>
    </source>
</evidence>
<dbReference type="GO" id="GO:0140662">
    <property type="term" value="F:ATP-dependent protein folding chaperone"/>
    <property type="evidence" value="ECO:0007669"/>
    <property type="project" value="InterPro"/>
</dbReference>
<dbReference type="InterPro" id="IPR043129">
    <property type="entry name" value="ATPase_NBD"/>
</dbReference>